<dbReference type="EMBL" id="WNDX01000006">
    <property type="protein sequence ID" value="KAF1048180.1"/>
    <property type="molecule type" value="Genomic_DNA"/>
</dbReference>
<organism evidence="2 3">
    <name type="scientific">Herbaspirillum frisingense</name>
    <dbReference type="NCBI Taxonomy" id="92645"/>
    <lineage>
        <taxon>Bacteria</taxon>
        <taxon>Pseudomonadati</taxon>
        <taxon>Pseudomonadota</taxon>
        <taxon>Betaproteobacteria</taxon>
        <taxon>Burkholderiales</taxon>
        <taxon>Oxalobacteraceae</taxon>
        <taxon>Herbaspirillum</taxon>
    </lineage>
</organism>
<comment type="caution">
    <text evidence="2">The sequence shown here is derived from an EMBL/GenBank/DDBJ whole genome shotgun (WGS) entry which is preliminary data.</text>
</comment>
<gene>
    <name evidence="2" type="ORF">GAK35_00404</name>
</gene>
<dbReference type="AlphaFoldDB" id="A0A7V8JVS1"/>
<evidence type="ECO:0000256" key="1">
    <source>
        <dbReference type="SAM" id="SignalP"/>
    </source>
</evidence>
<accession>A0A7V8JVS1</accession>
<feature type="signal peptide" evidence="1">
    <location>
        <begin position="1"/>
        <end position="44"/>
    </location>
</feature>
<keyword evidence="1" id="KW-0732">Signal</keyword>
<feature type="chain" id="PRO_5030919456" description="DUF4198 domain-containing protein" evidence="1">
    <location>
        <begin position="45"/>
        <end position="234"/>
    </location>
</feature>
<evidence type="ECO:0000313" key="3">
    <source>
        <dbReference type="Proteomes" id="UP000462435"/>
    </source>
</evidence>
<name>A0A7V8JVS1_9BURK</name>
<evidence type="ECO:0000313" key="2">
    <source>
        <dbReference type="EMBL" id="KAF1048180.1"/>
    </source>
</evidence>
<dbReference type="Proteomes" id="UP000462435">
    <property type="component" value="Unassembled WGS sequence"/>
</dbReference>
<protein>
    <recommendedName>
        <fullName evidence="4">DUF4198 domain-containing protein</fullName>
    </recommendedName>
</protein>
<reference evidence="3" key="1">
    <citation type="journal article" date="2020" name="MBio">
        <title>Horizontal gene transfer to a defensive symbiont with a reduced genome amongst a multipartite beetle microbiome.</title>
        <authorList>
            <person name="Waterworth S.C."/>
            <person name="Florez L.V."/>
            <person name="Rees E.R."/>
            <person name="Hertweck C."/>
            <person name="Kaltenpoth M."/>
            <person name="Kwan J.C."/>
        </authorList>
    </citation>
    <scope>NUCLEOTIDE SEQUENCE [LARGE SCALE GENOMIC DNA]</scope>
</reference>
<proteinExistence type="predicted"/>
<evidence type="ECO:0008006" key="4">
    <source>
        <dbReference type="Google" id="ProtNLM"/>
    </source>
</evidence>
<sequence>MNITNRKTPALPAAVSNCLSSGRKQLMSAVALTASLALANPAYANYLWLEKDEAGGQAGNRFRVYSGELAQRDAAMPKIDMPKAFPADASASLPLTTVGDHLQIDKAPAAGDLRFSAREITGANTVVFYQARYGRSETKAVNDLELVPTTPGGNTFRLMWKGSAVAASQVNVETSEGWRRVLTPAKDGSVTLGTPFPGLYVLEVTAKVNGSVTIDGKEFTDVRHVATLSFEVAH</sequence>